<dbReference type="AlphaFoldDB" id="A0A830BL74"/>
<dbReference type="EMBL" id="BMAC01000165">
    <property type="protein sequence ID" value="GFP88217.1"/>
    <property type="molecule type" value="Genomic_DNA"/>
</dbReference>
<evidence type="ECO:0000313" key="2">
    <source>
        <dbReference type="Proteomes" id="UP000653305"/>
    </source>
</evidence>
<protein>
    <submittedName>
        <fullName evidence="1">Uncharacterized protein</fullName>
    </submittedName>
</protein>
<organism evidence="1 2">
    <name type="scientific">Phtheirospermum japonicum</name>
    <dbReference type="NCBI Taxonomy" id="374723"/>
    <lineage>
        <taxon>Eukaryota</taxon>
        <taxon>Viridiplantae</taxon>
        <taxon>Streptophyta</taxon>
        <taxon>Embryophyta</taxon>
        <taxon>Tracheophyta</taxon>
        <taxon>Spermatophyta</taxon>
        <taxon>Magnoliopsida</taxon>
        <taxon>eudicotyledons</taxon>
        <taxon>Gunneridae</taxon>
        <taxon>Pentapetalae</taxon>
        <taxon>asterids</taxon>
        <taxon>lamiids</taxon>
        <taxon>Lamiales</taxon>
        <taxon>Orobanchaceae</taxon>
        <taxon>Orobanchaceae incertae sedis</taxon>
        <taxon>Phtheirospermum</taxon>
    </lineage>
</organism>
<comment type="caution">
    <text evidence="1">The sequence shown here is derived from an EMBL/GenBank/DDBJ whole genome shotgun (WGS) entry which is preliminary data.</text>
</comment>
<keyword evidence="2" id="KW-1185">Reference proteome</keyword>
<sequence>MLLSIIVFLRILLNSYWCTASLEMTILELTHSRMAKVGSFLSALYFFRLCSNATFIGMA</sequence>
<proteinExistence type="predicted"/>
<name>A0A830BL74_9LAMI</name>
<dbReference type="Proteomes" id="UP000653305">
    <property type="component" value="Unassembled WGS sequence"/>
</dbReference>
<gene>
    <name evidence="1" type="ORF">PHJA_000965400</name>
</gene>
<accession>A0A830BL74</accession>
<reference evidence="1" key="1">
    <citation type="submission" date="2020-07" db="EMBL/GenBank/DDBJ databases">
        <title>Ethylene signaling mediates host invasion by parasitic plants.</title>
        <authorList>
            <person name="Yoshida S."/>
        </authorList>
    </citation>
    <scope>NUCLEOTIDE SEQUENCE</scope>
    <source>
        <strain evidence="1">Okayama</strain>
    </source>
</reference>
<evidence type="ECO:0000313" key="1">
    <source>
        <dbReference type="EMBL" id="GFP88217.1"/>
    </source>
</evidence>